<comment type="similarity">
    <text evidence="1">Belongs to the DprA/Smf family.</text>
</comment>
<gene>
    <name evidence="3" type="ORF">SAMN04488543_1307</name>
</gene>
<dbReference type="Pfam" id="PF02481">
    <property type="entry name" value="DNA_processg_A"/>
    <property type="match status" value="1"/>
</dbReference>
<evidence type="ECO:0000313" key="3">
    <source>
        <dbReference type="EMBL" id="SDS22120.1"/>
    </source>
</evidence>
<evidence type="ECO:0000256" key="1">
    <source>
        <dbReference type="ARBA" id="ARBA00006525"/>
    </source>
</evidence>
<reference evidence="3 4" key="1">
    <citation type="submission" date="2016-10" db="EMBL/GenBank/DDBJ databases">
        <authorList>
            <person name="de Groot N.N."/>
        </authorList>
    </citation>
    <scope>NUCLEOTIDE SEQUENCE [LARGE SCALE GENOMIC DNA]</scope>
    <source>
        <strain evidence="3 4">DSM 21741</strain>
    </source>
</reference>
<proteinExistence type="inferred from homology"/>
<dbReference type="NCBIfam" id="TIGR00732">
    <property type="entry name" value="dprA"/>
    <property type="match status" value="1"/>
</dbReference>
<dbReference type="STRING" id="546871.SAMN04488543_1307"/>
<dbReference type="InterPro" id="IPR003488">
    <property type="entry name" value="DprA"/>
</dbReference>
<dbReference type="Gene3D" id="3.40.50.450">
    <property type="match status" value="1"/>
</dbReference>
<name>A0A1H1QFA8_9ACTN</name>
<accession>A0A1H1QFA8</accession>
<dbReference type="PANTHER" id="PTHR43022">
    <property type="entry name" value="PROTEIN SMF"/>
    <property type="match status" value="1"/>
</dbReference>
<feature type="domain" description="Smf/DprA SLOG" evidence="2">
    <location>
        <begin position="97"/>
        <end position="289"/>
    </location>
</feature>
<dbReference type="SUPFAM" id="SSF102405">
    <property type="entry name" value="MCP/YpsA-like"/>
    <property type="match status" value="1"/>
</dbReference>
<dbReference type="AlphaFoldDB" id="A0A1H1QFA8"/>
<dbReference type="EMBL" id="LT629749">
    <property type="protein sequence ID" value="SDS22120.1"/>
    <property type="molecule type" value="Genomic_DNA"/>
</dbReference>
<keyword evidence="4" id="KW-1185">Reference proteome</keyword>
<evidence type="ECO:0000259" key="2">
    <source>
        <dbReference type="Pfam" id="PF02481"/>
    </source>
</evidence>
<dbReference type="RefSeq" id="WP_172826032.1">
    <property type="nucleotide sequence ID" value="NZ_LT629749.1"/>
</dbReference>
<dbReference type="GO" id="GO:0009294">
    <property type="term" value="P:DNA-mediated transformation"/>
    <property type="evidence" value="ECO:0007669"/>
    <property type="project" value="InterPro"/>
</dbReference>
<dbReference type="PANTHER" id="PTHR43022:SF1">
    <property type="entry name" value="PROTEIN SMF"/>
    <property type="match status" value="1"/>
</dbReference>
<sequence>MWSEKRARMALSCAVDGGEPEAARLLARVGAQGAWAKIAEGALGEPLARRAAATDVDVVERLGARVGARFVVPGEEEWVPGLDDLAHVDPIQRRGGVPFGLWLRGPGHLPALAARSVAVVGSRAATAYGSGIATDLAAELAEHGVTVVSGMAFGIDAAAHRGALAADGPTVAVVANGVDVVYPPGNTALFEAVAKEHLVASELPPGAHPTRVRFLARNRLIAALAGGTVVVEAALRSGARNTAGWALECGRPLMAVPGPVHSRASTAPHLMIRNGQATLVTCAAEVLELVTGLGEHPVSPGVTPQRATDALTEDQLAVFEATPARRRVSSGEIALAAGVPVPSCLAALHVLEGLGLVEAGDQGWRAVPHRAMLPAPA</sequence>
<dbReference type="InterPro" id="IPR057666">
    <property type="entry name" value="DrpA_SLOG"/>
</dbReference>
<protein>
    <submittedName>
        <fullName evidence="3">DNA processing protein</fullName>
    </submittedName>
</protein>
<evidence type="ECO:0000313" key="4">
    <source>
        <dbReference type="Proteomes" id="UP000199092"/>
    </source>
</evidence>
<dbReference type="Proteomes" id="UP000199092">
    <property type="component" value="Chromosome I"/>
</dbReference>
<organism evidence="3 4">
    <name type="scientific">Friedmanniella luteola</name>
    <dbReference type="NCBI Taxonomy" id="546871"/>
    <lineage>
        <taxon>Bacteria</taxon>
        <taxon>Bacillati</taxon>
        <taxon>Actinomycetota</taxon>
        <taxon>Actinomycetes</taxon>
        <taxon>Propionibacteriales</taxon>
        <taxon>Nocardioidaceae</taxon>
        <taxon>Friedmanniella</taxon>
    </lineage>
</organism>